<dbReference type="Pfam" id="PF07804">
    <property type="entry name" value="HipA_C"/>
    <property type="match status" value="1"/>
</dbReference>
<keyword evidence="3" id="KW-0418">Kinase</keyword>
<dbReference type="PANTHER" id="PTHR37419:SF8">
    <property type="entry name" value="TOXIN YJJJ"/>
    <property type="match status" value="1"/>
</dbReference>
<keyword evidence="2" id="KW-0808">Transferase</keyword>
<proteinExistence type="inferred from homology"/>
<dbReference type="PANTHER" id="PTHR37419">
    <property type="entry name" value="SERINE/THREONINE-PROTEIN KINASE TOXIN HIPA"/>
    <property type="match status" value="1"/>
</dbReference>
<sequence length="400" mass="44085">MQGRREGDTDSATFSYDDGYLQHGDAYSIDPVLPLRQGRFATLPGHSLFGALLDCSPDGWGRGLVEKEEQSRADMEGRSAQPLGEVDLLLKVRDDAREGALRFRGDSGPFLATDTAGVPRLAELPELVDLAFHAGDGTADVDQLRRLLRASGSLGGARPKVHVVDVEGHLAIAKFPDEHADRWNLMAWEKVTLDLARAAGIVVADSRLLRAAGRHVLVVHRFDRRGEQRVGYASAKTMLKAAVGERRSYLDIADVIEQRSAQPTQDLQQLWRRIVFTVLVSNTDDHLRNHGFLNDRGERWRLSPAFDVNPNPSPEPLELNTAIDETDTSPSITTARAVAERFRVSSAEASQVVAQVLTAVQTWDQVARRHGLAESEIEQMRPAFEHGQTAVARRLASATE</sequence>
<dbReference type="GO" id="GO:0004674">
    <property type="term" value="F:protein serine/threonine kinase activity"/>
    <property type="evidence" value="ECO:0007669"/>
    <property type="project" value="TreeGrafter"/>
</dbReference>
<comment type="similarity">
    <text evidence="1">Belongs to the HipA Ser/Thr kinase family.</text>
</comment>
<gene>
    <name evidence="5" type="ORF">AVDCRST_MAG21-1641</name>
</gene>
<dbReference type="AlphaFoldDB" id="A0A6J4NAG4"/>
<reference evidence="5" key="1">
    <citation type="submission" date="2020-02" db="EMBL/GenBank/DDBJ databases">
        <authorList>
            <person name="Meier V. D."/>
        </authorList>
    </citation>
    <scope>NUCLEOTIDE SEQUENCE</scope>
    <source>
        <strain evidence="5">AVDCRST_MAG21</strain>
    </source>
</reference>
<feature type="domain" description="HipA-like C-terminal" evidence="4">
    <location>
        <begin position="153"/>
        <end position="362"/>
    </location>
</feature>
<dbReference type="EMBL" id="CADCUL010000137">
    <property type="protein sequence ID" value="CAA9378712.1"/>
    <property type="molecule type" value="Genomic_DNA"/>
</dbReference>
<name>A0A6J4NAG4_9ACTN</name>
<evidence type="ECO:0000259" key="4">
    <source>
        <dbReference type="Pfam" id="PF07804"/>
    </source>
</evidence>
<organism evidence="5">
    <name type="scientific">uncultured Nocardioidaceae bacterium</name>
    <dbReference type="NCBI Taxonomy" id="253824"/>
    <lineage>
        <taxon>Bacteria</taxon>
        <taxon>Bacillati</taxon>
        <taxon>Actinomycetota</taxon>
        <taxon>Actinomycetes</taxon>
        <taxon>Propionibacteriales</taxon>
        <taxon>Nocardioidaceae</taxon>
        <taxon>environmental samples</taxon>
    </lineage>
</organism>
<accession>A0A6J4NAG4</accession>
<dbReference type="InterPro" id="IPR012893">
    <property type="entry name" value="HipA-like_C"/>
</dbReference>
<evidence type="ECO:0000256" key="3">
    <source>
        <dbReference type="ARBA" id="ARBA00022777"/>
    </source>
</evidence>
<evidence type="ECO:0000256" key="2">
    <source>
        <dbReference type="ARBA" id="ARBA00022679"/>
    </source>
</evidence>
<protein>
    <submittedName>
        <fullName evidence="5">HIPA PROTEIN</fullName>
    </submittedName>
</protein>
<dbReference type="InterPro" id="IPR052028">
    <property type="entry name" value="HipA_Ser/Thr_kinase"/>
</dbReference>
<dbReference type="Gene3D" id="1.10.1070.20">
    <property type="match status" value="1"/>
</dbReference>
<evidence type="ECO:0000256" key="1">
    <source>
        <dbReference type="ARBA" id="ARBA00010164"/>
    </source>
</evidence>
<dbReference type="GO" id="GO:0005829">
    <property type="term" value="C:cytosol"/>
    <property type="evidence" value="ECO:0007669"/>
    <property type="project" value="TreeGrafter"/>
</dbReference>
<evidence type="ECO:0000313" key="5">
    <source>
        <dbReference type="EMBL" id="CAA9378712.1"/>
    </source>
</evidence>